<dbReference type="PANTHER" id="PTHR20908">
    <property type="entry name" value="LD15586P"/>
    <property type="match status" value="1"/>
</dbReference>
<dbReference type="GO" id="GO:0017171">
    <property type="term" value="F:serine hydrolase activity"/>
    <property type="evidence" value="ECO:0007669"/>
    <property type="project" value="TreeGrafter"/>
</dbReference>
<dbReference type="PANTHER" id="PTHR20908:SF1">
    <property type="entry name" value="LD15586P"/>
    <property type="match status" value="1"/>
</dbReference>
<accession>A0A6L2Q026</accession>
<evidence type="ECO:0000313" key="2">
    <source>
        <dbReference type="Proteomes" id="UP000502823"/>
    </source>
</evidence>
<dbReference type="SUPFAM" id="SSF53474">
    <property type="entry name" value="alpha/beta-Hydrolases"/>
    <property type="match status" value="1"/>
</dbReference>
<dbReference type="AlphaFoldDB" id="A0A6L2Q026"/>
<keyword evidence="2" id="KW-1185">Reference proteome</keyword>
<dbReference type="InterPro" id="IPR008547">
    <property type="entry name" value="DUF829_TMEM53"/>
</dbReference>
<gene>
    <name evidence="1" type="ORF">Cfor_12462</name>
</gene>
<proteinExistence type="predicted"/>
<name>A0A6L2Q026_COPFO</name>
<comment type="caution">
    <text evidence="1">The sequence shown here is derived from an EMBL/GenBank/DDBJ whole genome shotgun (WGS) entry which is preliminary data.</text>
</comment>
<dbReference type="OrthoDB" id="77878at2759"/>
<dbReference type="Pfam" id="PF05705">
    <property type="entry name" value="DUF829"/>
    <property type="match status" value="1"/>
</dbReference>
<dbReference type="InterPro" id="IPR029058">
    <property type="entry name" value="AB_hydrolase_fold"/>
</dbReference>
<dbReference type="FunCoup" id="A0A6L2Q026">
    <property type="interactions" value="5"/>
</dbReference>
<sequence length="327" mass="37316">MHSLMQSKKAFEIAFVSSKRLAKKTPAAVPFAACVGLTWASKHRHYSVNQITKNIELISAHNDIQVDKSSPLRLTNPKLGENNAPLVVMLSWLMAKKKHILKYANFYMDQGFDVLSVSITPWQLLWPVKGTQVVAGDILKFLYLNECYQQCLLHGFSVGGYVWAEVMVKMSRDPERYQPVTDRIVGHIWDSAVDITEIPVGFSRAVFPNNAVLQATVEKYIRYHMKAFHDVATAHYEVASQRFYSTLLRSPALLLFSKTDPIGTEESNKKAHKNWENLGLKTYVKCWDQSPHVGHFRKYPKEYLAELYAFLYGLGLVTYPDKIEAKL</sequence>
<reference evidence="2" key="1">
    <citation type="submission" date="2020-01" db="EMBL/GenBank/DDBJ databases">
        <title>Draft genome sequence of the Termite Coptotermes fromosanus.</title>
        <authorList>
            <person name="Itakura S."/>
            <person name="Yosikawa Y."/>
            <person name="Umezawa K."/>
        </authorList>
    </citation>
    <scope>NUCLEOTIDE SEQUENCE [LARGE SCALE GENOMIC DNA]</scope>
</reference>
<dbReference type="InParanoid" id="A0A6L2Q026"/>
<dbReference type="EMBL" id="BLKM01000661">
    <property type="protein sequence ID" value="GFG36912.1"/>
    <property type="molecule type" value="Genomic_DNA"/>
</dbReference>
<dbReference type="Gene3D" id="3.40.50.1820">
    <property type="entry name" value="alpha/beta hydrolase"/>
    <property type="match status" value="1"/>
</dbReference>
<organism evidence="1 2">
    <name type="scientific">Coptotermes formosanus</name>
    <name type="common">Formosan subterranean termite</name>
    <dbReference type="NCBI Taxonomy" id="36987"/>
    <lineage>
        <taxon>Eukaryota</taxon>
        <taxon>Metazoa</taxon>
        <taxon>Ecdysozoa</taxon>
        <taxon>Arthropoda</taxon>
        <taxon>Hexapoda</taxon>
        <taxon>Insecta</taxon>
        <taxon>Pterygota</taxon>
        <taxon>Neoptera</taxon>
        <taxon>Polyneoptera</taxon>
        <taxon>Dictyoptera</taxon>
        <taxon>Blattodea</taxon>
        <taxon>Blattoidea</taxon>
        <taxon>Termitoidae</taxon>
        <taxon>Rhinotermitidae</taxon>
        <taxon>Coptotermes</taxon>
    </lineage>
</organism>
<evidence type="ECO:0000313" key="1">
    <source>
        <dbReference type="EMBL" id="GFG36912.1"/>
    </source>
</evidence>
<dbReference type="Proteomes" id="UP000502823">
    <property type="component" value="Unassembled WGS sequence"/>
</dbReference>
<protein>
    <submittedName>
        <fullName evidence="1">Uncharacterized protein</fullName>
    </submittedName>
</protein>